<feature type="transmembrane region" description="Helical" evidence="14">
    <location>
        <begin position="963"/>
        <end position="987"/>
    </location>
</feature>
<evidence type="ECO:0000256" key="4">
    <source>
        <dbReference type="ARBA" id="ARBA00022692"/>
    </source>
</evidence>
<keyword evidence="12" id="KW-0407">Ion channel</keyword>
<evidence type="ECO:0000256" key="10">
    <source>
        <dbReference type="ARBA" id="ARBA00023157"/>
    </source>
</evidence>
<evidence type="ECO:0000313" key="16">
    <source>
        <dbReference type="EMBL" id="CAE1265172.1"/>
    </source>
</evidence>
<keyword evidence="8" id="KW-0406">Ion transport</keyword>
<keyword evidence="11" id="KW-0325">Glycoprotein</keyword>
<comment type="subcellular location">
    <subcellularLocation>
        <location evidence="1">Cell membrane</location>
        <topology evidence="1">Multi-pass membrane protein</topology>
    </subcellularLocation>
</comment>
<keyword evidence="5" id="KW-0677">Repeat</keyword>
<evidence type="ECO:0000256" key="13">
    <source>
        <dbReference type="SAM" id="MobiDB-lite"/>
    </source>
</evidence>
<dbReference type="Proteomes" id="UP000597762">
    <property type="component" value="Unassembled WGS sequence"/>
</dbReference>
<evidence type="ECO:0000256" key="1">
    <source>
        <dbReference type="ARBA" id="ARBA00004651"/>
    </source>
</evidence>
<dbReference type="Gene3D" id="1.20.120.350">
    <property type="entry name" value="Voltage-gated potassium channels. Chain C"/>
    <property type="match status" value="2"/>
</dbReference>
<feature type="region of interest" description="Disordered" evidence="13">
    <location>
        <begin position="793"/>
        <end position="814"/>
    </location>
</feature>
<evidence type="ECO:0000256" key="11">
    <source>
        <dbReference type="ARBA" id="ARBA00023180"/>
    </source>
</evidence>
<dbReference type="FunFam" id="1.20.120.350:FF:000009">
    <property type="entry name" value="Voltage-dependent T-type calcium channel subunit alpha"/>
    <property type="match status" value="1"/>
</dbReference>
<dbReference type="InterPro" id="IPR043203">
    <property type="entry name" value="VGCC_Ca_Na"/>
</dbReference>
<dbReference type="GO" id="GO:0005248">
    <property type="term" value="F:voltage-gated sodium channel activity"/>
    <property type="evidence" value="ECO:0007669"/>
    <property type="project" value="TreeGrafter"/>
</dbReference>
<dbReference type="CDD" id="cd13433">
    <property type="entry name" value="Na_channel_gate"/>
    <property type="match status" value="1"/>
</dbReference>
<feature type="transmembrane region" description="Helical" evidence="14">
    <location>
        <begin position="1073"/>
        <end position="1092"/>
    </location>
</feature>
<evidence type="ECO:0000313" key="17">
    <source>
        <dbReference type="Proteomes" id="UP000597762"/>
    </source>
</evidence>
<keyword evidence="3" id="KW-1003">Cell membrane</keyword>
<dbReference type="GO" id="GO:0086010">
    <property type="term" value="P:membrane depolarization during action potential"/>
    <property type="evidence" value="ECO:0007669"/>
    <property type="project" value="TreeGrafter"/>
</dbReference>
<evidence type="ECO:0000256" key="5">
    <source>
        <dbReference type="ARBA" id="ARBA00022737"/>
    </source>
</evidence>
<proteinExistence type="predicted"/>
<feature type="domain" description="Ion transport" evidence="15">
    <location>
        <begin position="927"/>
        <end position="1159"/>
    </location>
</feature>
<keyword evidence="9 14" id="KW-0472">Membrane</keyword>
<gene>
    <name evidence="16" type="ORF">SPHA_34561</name>
</gene>
<dbReference type="PANTHER" id="PTHR10037">
    <property type="entry name" value="VOLTAGE-GATED CATION CHANNEL CALCIUM AND SODIUM"/>
    <property type="match status" value="1"/>
</dbReference>
<feature type="transmembrane region" description="Helical" evidence="14">
    <location>
        <begin position="993"/>
        <end position="1016"/>
    </location>
</feature>
<organism evidence="16 17">
    <name type="scientific">Acanthosepion pharaonis</name>
    <name type="common">Pharaoh cuttlefish</name>
    <name type="synonym">Sepia pharaonis</name>
    <dbReference type="NCBI Taxonomy" id="158019"/>
    <lineage>
        <taxon>Eukaryota</taxon>
        <taxon>Metazoa</taxon>
        <taxon>Spiralia</taxon>
        <taxon>Lophotrochozoa</taxon>
        <taxon>Mollusca</taxon>
        <taxon>Cephalopoda</taxon>
        <taxon>Coleoidea</taxon>
        <taxon>Decapodiformes</taxon>
        <taxon>Sepiida</taxon>
        <taxon>Sepiina</taxon>
        <taxon>Sepiidae</taxon>
        <taxon>Acanthosepion</taxon>
    </lineage>
</organism>
<dbReference type="InterPro" id="IPR005821">
    <property type="entry name" value="Ion_trans_dom"/>
</dbReference>
<evidence type="ECO:0000256" key="8">
    <source>
        <dbReference type="ARBA" id="ARBA00023065"/>
    </source>
</evidence>
<sequence length="1476" mass="165756">MLDGQYRDLSSSISKGKNSKISCDDHLSKQAKSGKLYYSLPDVVAVTKKARFQIGPSPSLPNMRSLEKDGSGTLKRKGSETCRKSCDRGLPESFRGFATLRIKNPNGETAFSENLSNKISKQCKAGKSFHSLPDVEMIGSEAQQKKWKLSTSLMDIRTRNILPLTDSLSPESNFDKDTEKNKEKGDRTPSGKYVTFSNPFTEVEVKSLDISLPEDPKVTKKSTSVELKRGALPNSETYVECCVTKESVPAKCEKLSNSLLAQITSSQYWKPQLLKQLFNPPIFIESSTDPIPLDANCKMIPNLPEIVESLKKPQRKKPKQVNSYGITEQALKDLKYKNLFNTYTDEDIASRLRSQQKQSSSSAKAFSSVDHKFEKRKKTDIKTFGEEAPLLKSYGTPVDLLVPQSEEKTPLQQQYGKSVPLMTPTEIPDKSSLSHGYSAISPASINDTSIYLDRARLSQEITKSSDFRITFKNTTASTSPALAPQLQQTPSSDLDISAELECQRKISMQHNIMRKLSSSNIDEESKILQQQLLQQQLQKCVRPQSYATISDKETSADSPYIEEVISWQQQPQQMRFRKSSLCVNSNSETETLQPPCRKQSFLAPVAEIESDETSELSENSLSPTTHLGSSNEIASPQRKISSSSMITTATNISAGEAASGHPRSSTQSVQSMSSFLANMESVSKKCSPPYGAHRPYSRASFADVVLASSTKLRNQKMRILSSTSLTDVGRGVSNRIFEQQTCYGTNSLSDMKGTSSKIKSRYSNMSLMSLADVGRVSDKFKFKSEGRRYSSSMSDVKNLKPTMSTSSKGSTKSLSKMSSVIMKVQQNSEETKIDLRNNDKQSKDGMILENNCNNDSLASLGSLGSIPDIMDGSSVEDDISSCQQKDIQPCLPLFISSRFKCLREFDDTSHGKKWNNFRRQLMMVCENKYFETGVLVMIFASSILLAFEDIYLNEKPRLKLAIFYLDITFCLLFFLEMVLKLVALGFVHYYTHFWTILDFTIVIITVISLAASGLGMEQITAFRSLRTLRALRPLRAVSRWQGMKIIVNALMLSIPSIFNVLLVYPFAFGMLMAYLYFLVSFFSLSIKSLCFISPKATFEGWMEIMADAVDVTEVDEQPKFEASVYYYFYFVLFIIFGSFFVLNLVIGVIIDKFSFLKKKYDGTYLDMFLTPTQQNYYNTLKKLGTKKPQKTVKRPKNKCQAVVYDLVMSNQFEIFITTIIITNMIFMAFEHYNQSELVTEVLATANIAFTILYAVEAIIKIIGLRIHYLRNLWNVFDFLVVTLSIIDAFLNDVFGAGMFMNPSLLRVARMFRIGRIIRLIKWAKGMRKLLFALVISLPALFNIGALLMLVMFIYTIIGMSSFGQIKLSGALNDQVNFQTFGKTFLLLVRLATSAGWNDILGPLLIQPPNCDPNYITTSTGEKIKVVNDPPLLFLNTHLPHLLQPPHELSFAVMMAAELQPTTKKCCSFFSVMVLFN</sequence>
<evidence type="ECO:0000256" key="7">
    <source>
        <dbReference type="ARBA" id="ARBA00022989"/>
    </source>
</evidence>
<evidence type="ECO:0000256" key="6">
    <source>
        <dbReference type="ARBA" id="ARBA00022882"/>
    </source>
</evidence>
<feature type="region of interest" description="Disordered" evidence="13">
    <location>
        <begin position="164"/>
        <end position="193"/>
    </location>
</feature>
<dbReference type="PANTHER" id="PTHR10037:SF62">
    <property type="entry name" value="SODIUM CHANNEL PROTEIN 60E"/>
    <property type="match status" value="1"/>
</dbReference>
<protein>
    <submittedName>
        <fullName evidence="16">DSC1</fullName>
    </submittedName>
</protein>
<name>A0A812CEW2_ACAPH</name>
<keyword evidence="2" id="KW-0813">Transport</keyword>
<feature type="transmembrane region" description="Helical" evidence="14">
    <location>
        <begin position="929"/>
        <end position="951"/>
    </location>
</feature>
<feature type="transmembrane region" description="Helical" evidence="14">
    <location>
        <begin position="1329"/>
        <end position="1357"/>
    </location>
</feature>
<dbReference type="OrthoDB" id="2984333at2759"/>
<dbReference type="Pfam" id="PF00520">
    <property type="entry name" value="Ion_trans"/>
    <property type="match status" value="2"/>
</dbReference>
<feature type="compositionally biased region" description="Basic and acidic residues" evidence="13">
    <location>
        <begin position="173"/>
        <end position="189"/>
    </location>
</feature>
<comment type="caution">
    <text evidence="16">The sequence shown here is derived from an EMBL/GenBank/DDBJ whole genome shotgun (WGS) entry which is preliminary data.</text>
</comment>
<evidence type="ECO:0000256" key="9">
    <source>
        <dbReference type="ARBA" id="ARBA00023136"/>
    </source>
</evidence>
<dbReference type="InterPro" id="IPR027359">
    <property type="entry name" value="Volt_channel_dom_sf"/>
</dbReference>
<feature type="compositionally biased region" description="Polar residues" evidence="13">
    <location>
        <begin position="616"/>
        <end position="643"/>
    </location>
</feature>
<feature type="transmembrane region" description="Helical" evidence="14">
    <location>
        <begin position="1212"/>
        <end position="1229"/>
    </location>
</feature>
<feature type="region of interest" description="Disordered" evidence="13">
    <location>
        <begin position="56"/>
        <end position="79"/>
    </location>
</feature>
<dbReference type="SUPFAM" id="SSF81324">
    <property type="entry name" value="Voltage-gated potassium channels"/>
    <property type="match status" value="2"/>
</dbReference>
<feature type="region of interest" description="Disordered" evidence="13">
    <location>
        <begin position="608"/>
        <end position="643"/>
    </location>
</feature>
<reference evidence="16" key="1">
    <citation type="submission" date="2021-01" db="EMBL/GenBank/DDBJ databases">
        <authorList>
            <person name="Li R."/>
            <person name="Bekaert M."/>
        </authorList>
    </citation>
    <scope>NUCLEOTIDE SEQUENCE</scope>
    <source>
        <strain evidence="16">Farmed</strain>
    </source>
</reference>
<keyword evidence="17" id="KW-1185">Reference proteome</keyword>
<dbReference type="GO" id="GO:0019228">
    <property type="term" value="P:neuronal action potential"/>
    <property type="evidence" value="ECO:0007669"/>
    <property type="project" value="TreeGrafter"/>
</dbReference>
<keyword evidence="10" id="KW-1015">Disulfide bond</keyword>
<keyword evidence="6" id="KW-0851">Voltage-gated channel</keyword>
<feature type="transmembrane region" description="Helical" evidence="14">
    <location>
        <begin position="1045"/>
        <end position="1067"/>
    </location>
</feature>
<keyword evidence="4 14" id="KW-0812">Transmembrane</keyword>
<dbReference type="Gene3D" id="1.10.287.70">
    <property type="match status" value="2"/>
</dbReference>
<feature type="compositionally biased region" description="Low complexity" evidence="13">
    <location>
        <begin position="10"/>
        <end position="21"/>
    </location>
</feature>
<feature type="transmembrane region" description="Helical" evidence="14">
    <location>
        <begin position="1126"/>
        <end position="1150"/>
    </location>
</feature>
<dbReference type="InterPro" id="IPR044564">
    <property type="entry name" value="Na_chnl_inactivation_gate"/>
</dbReference>
<feature type="region of interest" description="Disordered" evidence="13">
    <location>
        <begin position="1"/>
        <end position="23"/>
    </location>
</feature>
<feature type="transmembrane region" description="Helical" evidence="14">
    <location>
        <begin position="1241"/>
        <end position="1268"/>
    </location>
</feature>
<feature type="domain" description="Ion transport" evidence="15">
    <location>
        <begin position="1212"/>
        <end position="1401"/>
    </location>
</feature>
<feature type="transmembrane region" description="Helical" evidence="14">
    <location>
        <begin position="1288"/>
        <end position="1308"/>
    </location>
</feature>
<dbReference type="FunFam" id="1.20.120.350:FF:000059">
    <property type="entry name" value="Sodium channel protein"/>
    <property type="match status" value="1"/>
</dbReference>
<feature type="compositionally biased region" description="Low complexity" evidence="13">
    <location>
        <begin position="802"/>
        <end position="814"/>
    </location>
</feature>
<dbReference type="GO" id="GO:0001518">
    <property type="term" value="C:voltage-gated sodium channel complex"/>
    <property type="evidence" value="ECO:0007669"/>
    <property type="project" value="TreeGrafter"/>
</dbReference>
<evidence type="ECO:0000256" key="14">
    <source>
        <dbReference type="SAM" id="Phobius"/>
    </source>
</evidence>
<evidence type="ECO:0000256" key="12">
    <source>
        <dbReference type="ARBA" id="ARBA00023303"/>
    </source>
</evidence>
<keyword evidence="7 14" id="KW-1133">Transmembrane helix</keyword>
<evidence type="ECO:0000259" key="15">
    <source>
        <dbReference type="Pfam" id="PF00520"/>
    </source>
</evidence>
<evidence type="ECO:0000256" key="3">
    <source>
        <dbReference type="ARBA" id="ARBA00022475"/>
    </source>
</evidence>
<evidence type="ECO:0000256" key="2">
    <source>
        <dbReference type="ARBA" id="ARBA00022448"/>
    </source>
</evidence>
<accession>A0A812CEW2</accession>
<dbReference type="EMBL" id="CAHIKZ030001469">
    <property type="protein sequence ID" value="CAE1265172.1"/>
    <property type="molecule type" value="Genomic_DNA"/>
</dbReference>